<dbReference type="AlphaFoldDB" id="A0A7I8DII4"/>
<dbReference type="Proteomes" id="UP000593802">
    <property type="component" value="Chromosome"/>
</dbReference>
<dbReference type="PANTHER" id="PTHR32432">
    <property type="entry name" value="CELL DIVISION PROTEIN FTSA-RELATED"/>
    <property type="match status" value="1"/>
</dbReference>
<dbReference type="Pfam" id="PF14450">
    <property type="entry name" value="FtsA"/>
    <property type="match status" value="1"/>
</dbReference>
<name>A0A7I8DII4_9BACL</name>
<dbReference type="InterPro" id="IPR050696">
    <property type="entry name" value="FtsA/MreB"/>
</dbReference>
<keyword evidence="3" id="KW-1185">Reference proteome</keyword>
<gene>
    <name evidence="2" type="ORF">skT53_34550</name>
</gene>
<evidence type="ECO:0000313" key="3">
    <source>
        <dbReference type="Proteomes" id="UP000593802"/>
    </source>
</evidence>
<dbReference type="EMBL" id="AP023366">
    <property type="protein sequence ID" value="BCJ88470.1"/>
    <property type="molecule type" value="Genomic_DNA"/>
</dbReference>
<dbReference type="SUPFAM" id="SSF53067">
    <property type="entry name" value="Actin-like ATPase domain"/>
    <property type="match status" value="2"/>
</dbReference>
<dbReference type="GO" id="GO:0051301">
    <property type="term" value="P:cell division"/>
    <property type="evidence" value="ECO:0007669"/>
    <property type="project" value="InterPro"/>
</dbReference>
<organism evidence="2 3">
    <name type="scientific">Effusibacillus dendaii</name>
    <dbReference type="NCBI Taxonomy" id="2743772"/>
    <lineage>
        <taxon>Bacteria</taxon>
        <taxon>Bacillati</taxon>
        <taxon>Bacillota</taxon>
        <taxon>Bacilli</taxon>
        <taxon>Bacillales</taxon>
        <taxon>Alicyclobacillaceae</taxon>
        <taxon>Effusibacillus</taxon>
    </lineage>
</organism>
<dbReference type="InterPro" id="IPR003494">
    <property type="entry name" value="SHS2_FtsA"/>
</dbReference>
<feature type="domain" description="SHS2" evidence="1">
    <location>
        <begin position="7"/>
        <end position="201"/>
    </location>
</feature>
<accession>A0A7I8DII4</accession>
<dbReference type="PANTHER" id="PTHR32432:SF3">
    <property type="entry name" value="ETHANOLAMINE UTILIZATION PROTEIN EUTJ"/>
    <property type="match status" value="1"/>
</dbReference>
<dbReference type="InterPro" id="IPR043129">
    <property type="entry name" value="ATPase_NBD"/>
</dbReference>
<dbReference type="CDD" id="cd24004">
    <property type="entry name" value="ASKHA_NBD_PilM-like"/>
    <property type="match status" value="1"/>
</dbReference>
<proteinExistence type="predicted"/>
<protein>
    <submittedName>
        <fullName evidence="2">ATPase</fullName>
    </submittedName>
</protein>
<dbReference type="KEGG" id="eff:skT53_34550"/>
<dbReference type="SMART" id="SM00842">
    <property type="entry name" value="FtsA"/>
    <property type="match status" value="1"/>
</dbReference>
<evidence type="ECO:0000259" key="1">
    <source>
        <dbReference type="SMART" id="SM00842"/>
    </source>
</evidence>
<sequence length="718" mass="78003">MAGTDLIFALDIGTRSVVGLVGKYEEDGLQIIATEQSEHANRAMLDGQIHDVVQVASVISKVKNALEAKVGPLHKVAVAAAGRALKTIRTKIERDTNNQRLTKDDVLAMELSAVQQAERELQATTPDASRYHCVGYTVMHYRLDDSPIGSLVDQLGLQASVEIIATFLPRVVIDSLQFALERAGLEMAALTLEPIAAINALIPPSMRKLNLALVDIGAGTSDIAITSEGTVTAYGMVPFAGDEITEALSHKFLLDFPVAESLKRELLTSDTVTFSDVLGVITEKPSRDVIASILPEVTDLAQRIANEIRNLNGQSPQAVMLVGGGSQTPLLPERLADILGLPKERVAIRGADAIGKLITKHEILAGPDAVTPVGIALAAIHAPISSVSIRVNGQAIRLFEFRQVTVGDALLSADIDIRKLHGRPGMALTVNIHGMVKVLKGSIGTPATLLLNQQPARLDDIIQHGDEIEILEGTPGIDAQATIADILTECEPYSLIVNGQERLIHPIVRMNGEVVSADTPLVDRAEITIHVPEALLDVLPILGYRPELFQSATLSAVVNGETRTVRQDAATLLVNGTPAPIHKTVKPGDRIEVRTAERKRATLRDILHEEEYERQSIQVIVNGNRVQLFAPKPVYELNGKSVDLDTVLPEFATINLVTEEWTPVFSHIFQYVHVDRERPANAVNLRMELNGERAEFTTRLKDGDEILIEWVLKDQNLS</sequence>
<reference evidence="2 3" key="1">
    <citation type="submission" date="2020-08" db="EMBL/GenBank/DDBJ databases">
        <title>Complete Genome Sequence of Effusibacillus dendaii Strain skT53, Isolated from Farmland soil.</title>
        <authorList>
            <person name="Konishi T."/>
            <person name="Kawasaki H."/>
        </authorList>
    </citation>
    <scope>NUCLEOTIDE SEQUENCE [LARGE SCALE GENOMIC DNA]</scope>
    <source>
        <strain evidence="3">skT53</strain>
    </source>
</reference>
<evidence type="ECO:0000313" key="2">
    <source>
        <dbReference type="EMBL" id="BCJ88470.1"/>
    </source>
</evidence>
<dbReference type="Gene3D" id="3.30.420.40">
    <property type="match status" value="2"/>
</dbReference>
<dbReference type="RefSeq" id="WP_200759069.1">
    <property type="nucleotide sequence ID" value="NZ_AP023366.1"/>
</dbReference>